<dbReference type="EMBL" id="GGEC01015066">
    <property type="protein sequence ID" value="MBW95549.1"/>
    <property type="molecule type" value="Transcribed_RNA"/>
</dbReference>
<name>A0A2P2JQ19_RHIMU</name>
<evidence type="ECO:0000313" key="1">
    <source>
        <dbReference type="EMBL" id="MBW95549.1"/>
    </source>
</evidence>
<protein>
    <submittedName>
        <fullName evidence="1">Uncharacterized protein</fullName>
    </submittedName>
</protein>
<reference evidence="1" key="1">
    <citation type="submission" date="2018-02" db="EMBL/GenBank/DDBJ databases">
        <title>Rhizophora mucronata_Transcriptome.</title>
        <authorList>
            <person name="Meera S.P."/>
            <person name="Sreeshan A."/>
            <person name="Augustine A."/>
        </authorList>
    </citation>
    <scope>NUCLEOTIDE SEQUENCE</scope>
    <source>
        <tissue evidence="1">Leaf</tissue>
    </source>
</reference>
<sequence>MQEHRRLKQSCSHLKLHFQCLNNGKLYKKNFKMSLSIYTTNCLCFSFFQE</sequence>
<accession>A0A2P2JQ19</accession>
<dbReference type="AlphaFoldDB" id="A0A2P2JQ19"/>
<organism evidence="1">
    <name type="scientific">Rhizophora mucronata</name>
    <name type="common">Asiatic mangrove</name>
    <dbReference type="NCBI Taxonomy" id="61149"/>
    <lineage>
        <taxon>Eukaryota</taxon>
        <taxon>Viridiplantae</taxon>
        <taxon>Streptophyta</taxon>
        <taxon>Embryophyta</taxon>
        <taxon>Tracheophyta</taxon>
        <taxon>Spermatophyta</taxon>
        <taxon>Magnoliopsida</taxon>
        <taxon>eudicotyledons</taxon>
        <taxon>Gunneridae</taxon>
        <taxon>Pentapetalae</taxon>
        <taxon>rosids</taxon>
        <taxon>fabids</taxon>
        <taxon>Malpighiales</taxon>
        <taxon>Rhizophoraceae</taxon>
        <taxon>Rhizophora</taxon>
    </lineage>
</organism>
<proteinExistence type="predicted"/>